<dbReference type="AlphaFoldDB" id="A0A0C3CJZ8"/>
<protein>
    <submittedName>
        <fullName evidence="1">Uncharacterized protein</fullName>
    </submittedName>
</protein>
<accession>A0A0C3CJZ8</accession>
<dbReference type="STRING" id="913774.A0A0C3CJZ8"/>
<reference evidence="1 2" key="1">
    <citation type="submission" date="2014-04" db="EMBL/GenBank/DDBJ databases">
        <authorList>
            <consortium name="DOE Joint Genome Institute"/>
            <person name="Kuo A."/>
            <person name="Martino E."/>
            <person name="Perotto S."/>
            <person name="Kohler A."/>
            <person name="Nagy L.G."/>
            <person name="Floudas D."/>
            <person name="Copeland A."/>
            <person name="Barry K.W."/>
            <person name="Cichocki N."/>
            <person name="Veneault-Fourrey C."/>
            <person name="LaButti K."/>
            <person name="Lindquist E.A."/>
            <person name="Lipzen A."/>
            <person name="Lundell T."/>
            <person name="Morin E."/>
            <person name="Murat C."/>
            <person name="Sun H."/>
            <person name="Tunlid A."/>
            <person name="Henrissat B."/>
            <person name="Grigoriev I.V."/>
            <person name="Hibbett D.S."/>
            <person name="Martin F."/>
            <person name="Nordberg H.P."/>
            <person name="Cantor M.N."/>
            <person name="Hua S.X."/>
        </authorList>
    </citation>
    <scope>NUCLEOTIDE SEQUENCE [LARGE SCALE GENOMIC DNA]</scope>
    <source>
        <strain evidence="1 2">Zn</strain>
    </source>
</reference>
<evidence type="ECO:0000313" key="2">
    <source>
        <dbReference type="Proteomes" id="UP000054321"/>
    </source>
</evidence>
<proteinExistence type="predicted"/>
<name>A0A0C3CJZ8_OIDMZ</name>
<gene>
    <name evidence="1" type="ORF">OIDMADRAFT_146812</name>
</gene>
<evidence type="ECO:0000313" key="1">
    <source>
        <dbReference type="EMBL" id="KIM99263.1"/>
    </source>
</evidence>
<dbReference type="Proteomes" id="UP000054321">
    <property type="component" value="Unassembled WGS sequence"/>
</dbReference>
<dbReference type="HOGENOM" id="CLU_1090298_0_0_1"/>
<keyword evidence="2" id="KW-1185">Reference proteome</keyword>
<dbReference type="OrthoDB" id="2968323at2759"/>
<dbReference type="InParanoid" id="A0A0C3CJZ8"/>
<sequence>MYSKVTPIIYLFEGASCLLTDCTIRHPSLDALLPNSSPLVGRDGILSAEIWVSATQNKTSESSVAIEQAIDQSATSKEAPKVRDLYMEQPPECIDENEEFRELLDCEDCGGGEWDAVDMVARCIGVAENNYQWKDCLCNDIQDKRRAGLLALLLLSLALKIVLYTYETETDKANPLLSENFRIPNGRTRRETRANFWDSIAGLVSRDGWTSNETYDQALEMFTEFREEGLKNLTGEERVTFEEQTRWAERKVGSL</sequence>
<organism evidence="1 2">
    <name type="scientific">Oidiodendron maius (strain Zn)</name>
    <dbReference type="NCBI Taxonomy" id="913774"/>
    <lineage>
        <taxon>Eukaryota</taxon>
        <taxon>Fungi</taxon>
        <taxon>Dikarya</taxon>
        <taxon>Ascomycota</taxon>
        <taxon>Pezizomycotina</taxon>
        <taxon>Leotiomycetes</taxon>
        <taxon>Leotiomycetes incertae sedis</taxon>
        <taxon>Myxotrichaceae</taxon>
        <taxon>Oidiodendron</taxon>
    </lineage>
</organism>
<dbReference type="EMBL" id="KN832879">
    <property type="protein sequence ID" value="KIM99263.1"/>
    <property type="molecule type" value="Genomic_DNA"/>
</dbReference>
<reference evidence="2" key="2">
    <citation type="submission" date="2015-01" db="EMBL/GenBank/DDBJ databases">
        <title>Evolutionary Origins and Diversification of the Mycorrhizal Mutualists.</title>
        <authorList>
            <consortium name="DOE Joint Genome Institute"/>
            <consortium name="Mycorrhizal Genomics Consortium"/>
            <person name="Kohler A."/>
            <person name="Kuo A."/>
            <person name="Nagy L.G."/>
            <person name="Floudas D."/>
            <person name="Copeland A."/>
            <person name="Barry K.W."/>
            <person name="Cichocki N."/>
            <person name="Veneault-Fourrey C."/>
            <person name="LaButti K."/>
            <person name="Lindquist E.A."/>
            <person name="Lipzen A."/>
            <person name="Lundell T."/>
            <person name="Morin E."/>
            <person name="Murat C."/>
            <person name="Riley R."/>
            <person name="Ohm R."/>
            <person name="Sun H."/>
            <person name="Tunlid A."/>
            <person name="Henrissat B."/>
            <person name="Grigoriev I.V."/>
            <person name="Hibbett D.S."/>
            <person name="Martin F."/>
        </authorList>
    </citation>
    <scope>NUCLEOTIDE SEQUENCE [LARGE SCALE GENOMIC DNA]</scope>
    <source>
        <strain evidence="2">Zn</strain>
    </source>
</reference>